<reference evidence="2" key="3">
    <citation type="submission" date="2025-09" db="UniProtKB">
        <authorList>
            <consortium name="Ensembl"/>
        </authorList>
    </citation>
    <scope>IDENTIFICATION</scope>
</reference>
<protein>
    <recommendedName>
        <fullName evidence="1">MOSC domain-containing protein</fullName>
    </recommendedName>
</protein>
<dbReference type="Pfam" id="PF03473">
    <property type="entry name" value="MOSC"/>
    <property type="match status" value="1"/>
</dbReference>
<dbReference type="PROSITE" id="PS51340">
    <property type="entry name" value="MOSC"/>
    <property type="match status" value="1"/>
</dbReference>
<dbReference type="GO" id="GO:0005743">
    <property type="term" value="C:mitochondrial inner membrane"/>
    <property type="evidence" value="ECO:0007669"/>
    <property type="project" value="TreeGrafter"/>
</dbReference>
<dbReference type="AlphaFoldDB" id="A0AAY4C972"/>
<dbReference type="SUPFAM" id="SSF141673">
    <property type="entry name" value="MOSC N-terminal domain-like"/>
    <property type="match status" value="1"/>
</dbReference>
<reference evidence="2 3" key="1">
    <citation type="submission" date="2020-06" db="EMBL/GenBank/DDBJ databases">
        <authorList>
            <consortium name="Wellcome Sanger Institute Data Sharing"/>
        </authorList>
    </citation>
    <scope>NUCLEOTIDE SEQUENCE [LARGE SCALE GENOMIC DNA]</scope>
</reference>
<keyword evidence="3" id="KW-1185">Reference proteome</keyword>
<dbReference type="Ensembl" id="ENSDCDT00010035920.1">
    <property type="protein sequence ID" value="ENSDCDP00010029131.1"/>
    <property type="gene ID" value="ENSDCDG00010018343.1"/>
</dbReference>
<dbReference type="GeneTree" id="ENSGT00940000159665"/>
<dbReference type="PANTHER" id="PTHR14237:SF19">
    <property type="entry name" value="MITOCHONDRIAL AMIDOXIME REDUCING COMPONENT 1"/>
    <property type="match status" value="1"/>
</dbReference>
<feature type="domain" description="MOSC" evidence="1">
    <location>
        <begin position="175"/>
        <end position="334"/>
    </location>
</feature>
<dbReference type="PANTHER" id="PTHR14237">
    <property type="entry name" value="MOLYBDOPTERIN COFACTOR SULFURASE MOSC"/>
    <property type="match status" value="1"/>
</dbReference>
<gene>
    <name evidence="2" type="primary">marc1</name>
</gene>
<evidence type="ECO:0000313" key="3">
    <source>
        <dbReference type="Proteomes" id="UP000694580"/>
    </source>
</evidence>
<dbReference type="InterPro" id="IPR005302">
    <property type="entry name" value="MoCF_Sase_C"/>
</dbReference>
<reference evidence="2" key="2">
    <citation type="submission" date="2025-08" db="UniProtKB">
        <authorList>
            <consortium name="Ensembl"/>
        </authorList>
    </citation>
    <scope>IDENTIFICATION</scope>
</reference>
<dbReference type="InterPro" id="IPR011037">
    <property type="entry name" value="Pyrv_Knase-like_insert_dom_sf"/>
</dbReference>
<dbReference type="SUPFAM" id="SSF50800">
    <property type="entry name" value="PK beta-barrel domain-like"/>
    <property type="match status" value="1"/>
</dbReference>
<dbReference type="GO" id="GO:0008940">
    <property type="term" value="F:nitrate reductase activity"/>
    <property type="evidence" value="ECO:0007669"/>
    <property type="project" value="TreeGrafter"/>
</dbReference>
<dbReference type="InterPro" id="IPR005303">
    <property type="entry name" value="MOCOS_middle"/>
</dbReference>
<proteinExistence type="predicted"/>
<evidence type="ECO:0000313" key="2">
    <source>
        <dbReference type="Ensembl" id="ENSDCDP00010029131.1"/>
    </source>
</evidence>
<dbReference type="GO" id="GO:0030151">
    <property type="term" value="F:molybdenum ion binding"/>
    <property type="evidence" value="ECO:0007669"/>
    <property type="project" value="InterPro"/>
</dbReference>
<dbReference type="Pfam" id="PF03476">
    <property type="entry name" value="MOSC_N"/>
    <property type="match status" value="1"/>
</dbReference>
<dbReference type="GO" id="GO:0042126">
    <property type="term" value="P:nitrate metabolic process"/>
    <property type="evidence" value="ECO:0007669"/>
    <property type="project" value="TreeGrafter"/>
</dbReference>
<evidence type="ECO:0000259" key="1">
    <source>
        <dbReference type="PROSITE" id="PS51340"/>
    </source>
</evidence>
<dbReference type="GO" id="GO:0030170">
    <property type="term" value="F:pyridoxal phosphate binding"/>
    <property type="evidence" value="ECO:0007669"/>
    <property type="project" value="InterPro"/>
</dbReference>
<dbReference type="GO" id="GO:0043546">
    <property type="term" value="F:molybdopterin cofactor binding"/>
    <property type="evidence" value="ECO:0007669"/>
    <property type="project" value="TreeGrafter"/>
</dbReference>
<accession>A0AAY4C972</accession>
<dbReference type="Proteomes" id="UP000694580">
    <property type="component" value="Chromosome 1"/>
</dbReference>
<organism evidence="2 3">
    <name type="scientific">Denticeps clupeoides</name>
    <name type="common">denticle herring</name>
    <dbReference type="NCBI Taxonomy" id="299321"/>
    <lineage>
        <taxon>Eukaryota</taxon>
        <taxon>Metazoa</taxon>
        <taxon>Chordata</taxon>
        <taxon>Craniata</taxon>
        <taxon>Vertebrata</taxon>
        <taxon>Euteleostomi</taxon>
        <taxon>Actinopterygii</taxon>
        <taxon>Neopterygii</taxon>
        <taxon>Teleostei</taxon>
        <taxon>Clupei</taxon>
        <taxon>Clupeiformes</taxon>
        <taxon>Denticipitoidei</taxon>
        <taxon>Denticipitidae</taxon>
        <taxon>Denticeps</taxon>
    </lineage>
</organism>
<sequence length="336" mass="37471">SSRSARLIMELKDAALKLLDQNRKAAGCLAAAGVALLGLGLGYKYFGTRRKLTRVGVVSQLIIHPVKSGKGVRVARAECLRMGLRQGELRDRHWLVVTENGQMVTGRQEPRLVLVSMTVEGGDICLSGPNMEELRVPLHQPSNSIFDCRVFGADIQGRDCGEEVSQWLTRYLESDKTLRLVHFEHHMKARNPVEKEPAFPKDEKVAYPDIGAVMLLSEASLADLNTRLEKPVTVAQFRPSIVVSDCAAFSEDSWDNIQIGNVRMEHVMPCGRCVFTTVDPETGVISRKEPLDTLKSYRMKDSSQKLYNSSPLFGQYYTVKQTGNLKVGDPVYKISY</sequence>
<name>A0AAY4C972_9TELE</name>